<evidence type="ECO:0000256" key="3">
    <source>
        <dbReference type="ARBA" id="ARBA00022729"/>
    </source>
</evidence>
<proteinExistence type="inferred from homology"/>
<dbReference type="Gene3D" id="1.25.20.10">
    <property type="entry name" value="Bacterial muramidases"/>
    <property type="match status" value="1"/>
</dbReference>
<dbReference type="Pfam" id="PF01464">
    <property type="entry name" value="SLT"/>
    <property type="match status" value="1"/>
</dbReference>
<feature type="signal peptide" evidence="4">
    <location>
        <begin position="1"/>
        <end position="25"/>
    </location>
</feature>
<dbReference type="InterPro" id="IPR023346">
    <property type="entry name" value="Lysozyme-like_dom_sf"/>
</dbReference>
<dbReference type="CDD" id="cd13401">
    <property type="entry name" value="Slt70-like"/>
    <property type="match status" value="1"/>
</dbReference>
<dbReference type="RefSeq" id="WP_380074622.1">
    <property type="nucleotide sequence ID" value="NZ_JBHRTO010000002.1"/>
</dbReference>
<sequence length="651" mass="69829">MSRISKIAKAVTIGILLVMSPMARADESASLSAALKAAARQDWPAALTAAQGAGAVGGDVILWQWLRDGQGKLGDYESFIARRPDWPGLALLREKGEVAAARSTDPARVVAYFGKGSPKTGAGAVALVRALQALGRKSDAEAVAFQAWVDLKFTLEDEQAMLALEGDALSVAHEVRLDRILWQGGRKAEAERMIPRVSKNWQALAKARLALRDDSPLAVALVDAVPKDVLGDPGLAFARFDYRMRADRYDDAATLILERSKTAAGLGDPDAWGKRRADLARVLLRQGEPKLALRVAANHQMTKGNDYVDLEFLAGFIALRKLGEPDVAIKHFKHLKEAVATPISVARAEYWMGRALEAKGDKAGADVAYARAARNQTAYYGMLASEKIGLPLDPALVNVGEPTPAWRTAGFAGSSVLAAGMALAEAGDRTLAKRFFLQVAEGLDATGLQQLADLALRMDEPHIALLVAKQAAERGVILPRAYYPMPAMVPDGLAVSRALALSISRRESEFDPAAQSKVGARGLMQVMPATAEHVAKGLGEAASSASRLITDPPYNVRMGSIYLSHMIEKFGPSIALIASGYNAGPGRPGKWIDQFGDPRKESVDVVDWVEMIPFGETRTYVMRVAEGVVIYRAKLKGVAGPVRITAELTGR</sequence>
<keyword evidence="3 4" id="KW-0732">Signal</keyword>
<evidence type="ECO:0000313" key="7">
    <source>
        <dbReference type="Proteomes" id="UP001595547"/>
    </source>
</evidence>
<comment type="similarity">
    <text evidence="2">Belongs to the virb1 family.</text>
</comment>
<dbReference type="EMBL" id="JBHRTO010000002">
    <property type="protein sequence ID" value="MFC3182966.1"/>
    <property type="molecule type" value="Genomic_DNA"/>
</dbReference>
<evidence type="ECO:0000259" key="5">
    <source>
        <dbReference type="Pfam" id="PF01464"/>
    </source>
</evidence>
<dbReference type="Proteomes" id="UP001595547">
    <property type="component" value="Unassembled WGS sequence"/>
</dbReference>
<organism evidence="6 7">
    <name type="scientific">Cypionkella sinensis</name>
    <dbReference type="NCBI Taxonomy" id="1756043"/>
    <lineage>
        <taxon>Bacteria</taxon>
        <taxon>Pseudomonadati</taxon>
        <taxon>Pseudomonadota</taxon>
        <taxon>Alphaproteobacteria</taxon>
        <taxon>Rhodobacterales</taxon>
        <taxon>Paracoccaceae</taxon>
        <taxon>Cypionkella</taxon>
    </lineage>
</organism>
<evidence type="ECO:0000256" key="4">
    <source>
        <dbReference type="SAM" id="SignalP"/>
    </source>
</evidence>
<comment type="similarity">
    <text evidence="1">Belongs to the transglycosylase Slt family.</text>
</comment>
<keyword evidence="7" id="KW-1185">Reference proteome</keyword>
<dbReference type="InterPro" id="IPR000189">
    <property type="entry name" value="Transglyc_AS"/>
</dbReference>
<comment type="caution">
    <text evidence="6">The sequence shown here is derived from an EMBL/GenBank/DDBJ whole genome shotgun (WGS) entry which is preliminary data.</text>
</comment>
<dbReference type="SUPFAM" id="SSF48435">
    <property type="entry name" value="Bacterial muramidases"/>
    <property type="match status" value="1"/>
</dbReference>
<dbReference type="InterPro" id="IPR008258">
    <property type="entry name" value="Transglycosylase_SLT_dom_1"/>
</dbReference>
<dbReference type="Gene3D" id="1.10.530.10">
    <property type="match status" value="1"/>
</dbReference>
<dbReference type="SUPFAM" id="SSF53955">
    <property type="entry name" value="Lysozyme-like"/>
    <property type="match status" value="1"/>
</dbReference>
<evidence type="ECO:0000313" key="6">
    <source>
        <dbReference type="EMBL" id="MFC3182966.1"/>
    </source>
</evidence>
<dbReference type="PANTHER" id="PTHR37423">
    <property type="entry name" value="SOLUBLE LYTIC MUREIN TRANSGLYCOSYLASE-RELATED"/>
    <property type="match status" value="1"/>
</dbReference>
<protein>
    <submittedName>
        <fullName evidence="6">Lytic transglycosylase domain-containing protein</fullName>
    </submittedName>
</protein>
<feature type="chain" id="PRO_5045297570" evidence="4">
    <location>
        <begin position="26"/>
        <end position="651"/>
    </location>
</feature>
<feature type="domain" description="Transglycosylase SLT" evidence="5">
    <location>
        <begin position="495"/>
        <end position="600"/>
    </location>
</feature>
<dbReference type="PANTHER" id="PTHR37423:SF2">
    <property type="entry name" value="MEMBRANE-BOUND LYTIC MUREIN TRANSGLYCOSYLASE C"/>
    <property type="match status" value="1"/>
</dbReference>
<dbReference type="InterPro" id="IPR008939">
    <property type="entry name" value="Lytic_TGlycosylase_superhlx_U"/>
</dbReference>
<dbReference type="PROSITE" id="PS00922">
    <property type="entry name" value="TRANSGLYCOSYLASE"/>
    <property type="match status" value="1"/>
</dbReference>
<evidence type="ECO:0000256" key="2">
    <source>
        <dbReference type="ARBA" id="ARBA00009387"/>
    </source>
</evidence>
<gene>
    <name evidence="6" type="ORF">ACFOGH_18350</name>
</gene>
<reference evidence="7" key="1">
    <citation type="journal article" date="2019" name="Int. J. Syst. Evol. Microbiol.">
        <title>The Global Catalogue of Microorganisms (GCM) 10K type strain sequencing project: providing services to taxonomists for standard genome sequencing and annotation.</title>
        <authorList>
            <consortium name="The Broad Institute Genomics Platform"/>
            <consortium name="The Broad Institute Genome Sequencing Center for Infectious Disease"/>
            <person name="Wu L."/>
            <person name="Ma J."/>
        </authorList>
    </citation>
    <scope>NUCLEOTIDE SEQUENCE [LARGE SCALE GENOMIC DNA]</scope>
    <source>
        <strain evidence="7">KCTC 52039</strain>
    </source>
</reference>
<evidence type="ECO:0000256" key="1">
    <source>
        <dbReference type="ARBA" id="ARBA00007734"/>
    </source>
</evidence>
<name>A0ABV7J5W0_9RHOB</name>
<accession>A0ABV7J5W0</accession>